<dbReference type="AlphaFoldDB" id="A0A9Q9INS9"/>
<dbReference type="Pfam" id="PF00355">
    <property type="entry name" value="Rieske"/>
    <property type="match status" value="1"/>
</dbReference>
<dbReference type="KEGG" id="daur:Daura_15605"/>
<dbReference type="Gene3D" id="2.102.10.10">
    <property type="entry name" value="Rieske [2Fe-2S] iron-sulphur domain"/>
    <property type="match status" value="1"/>
</dbReference>
<gene>
    <name evidence="7" type="ORF">Daura_15605</name>
</gene>
<evidence type="ECO:0000256" key="3">
    <source>
        <dbReference type="ARBA" id="ARBA00023004"/>
    </source>
</evidence>
<evidence type="ECO:0000256" key="4">
    <source>
        <dbReference type="ARBA" id="ARBA00023014"/>
    </source>
</evidence>
<evidence type="ECO:0000256" key="1">
    <source>
        <dbReference type="ARBA" id="ARBA00022714"/>
    </source>
</evidence>
<keyword evidence="1" id="KW-0001">2Fe-2S</keyword>
<keyword evidence="4" id="KW-0411">Iron-sulfur</keyword>
<dbReference type="RefSeq" id="WP_033360380.1">
    <property type="nucleotide sequence ID" value="NZ_CP073767.1"/>
</dbReference>
<dbReference type="SUPFAM" id="SSF50022">
    <property type="entry name" value="ISP domain"/>
    <property type="match status" value="1"/>
</dbReference>
<feature type="signal peptide" evidence="5">
    <location>
        <begin position="1"/>
        <end position="19"/>
    </location>
</feature>
<dbReference type="GO" id="GO:0016705">
    <property type="term" value="F:oxidoreductase activity, acting on paired donors, with incorporation or reduction of molecular oxygen"/>
    <property type="evidence" value="ECO:0007669"/>
    <property type="project" value="UniProtKB-ARBA"/>
</dbReference>
<dbReference type="CDD" id="cd03467">
    <property type="entry name" value="Rieske"/>
    <property type="match status" value="1"/>
</dbReference>
<evidence type="ECO:0000313" key="8">
    <source>
        <dbReference type="Proteomes" id="UP001058003"/>
    </source>
</evidence>
<dbReference type="OrthoDB" id="25106at2"/>
<keyword evidence="3" id="KW-0408">Iron</keyword>
<keyword evidence="5" id="KW-0732">Signal</keyword>
<organism evidence="7 8">
    <name type="scientific">Dactylosporangium aurantiacum</name>
    <dbReference type="NCBI Taxonomy" id="35754"/>
    <lineage>
        <taxon>Bacteria</taxon>
        <taxon>Bacillati</taxon>
        <taxon>Actinomycetota</taxon>
        <taxon>Actinomycetes</taxon>
        <taxon>Micromonosporales</taxon>
        <taxon>Micromonosporaceae</taxon>
        <taxon>Dactylosporangium</taxon>
    </lineage>
</organism>
<keyword evidence="2" id="KW-0479">Metal-binding</keyword>
<feature type="chain" id="PRO_5040497924" evidence="5">
    <location>
        <begin position="20"/>
        <end position="142"/>
    </location>
</feature>
<evidence type="ECO:0000256" key="5">
    <source>
        <dbReference type="SAM" id="SignalP"/>
    </source>
</evidence>
<dbReference type="PROSITE" id="PS51296">
    <property type="entry name" value="RIESKE"/>
    <property type="match status" value="1"/>
</dbReference>
<protein>
    <submittedName>
        <fullName evidence="7">Rieske (2Fe-2S) protein</fullName>
    </submittedName>
</protein>
<dbReference type="GO" id="GO:0004497">
    <property type="term" value="F:monooxygenase activity"/>
    <property type="evidence" value="ECO:0007669"/>
    <property type="project" value="UniProtKB-ARBA"/>
</dbReference>
<dbReference type="Proteomes" id="UP001058003">
    <property type="component" value="Chromosome"/>
</dbReference>
<dbReference type="EMBL" id="CP073767">
    <property type="protein sequence ID" value="UWZ59579.1"/>
    <property type="molecule type" value="Genomic_DNA"/>
</dbReference>
<dbReference type="GO" id="GO:0051537">
    <property type="term" value="F:2 iron, 2 sulfur cluster binding"/>
    <property type="evidence" value="ECO:0007669"/>
    <property type="project" value="UniProtKB-KW"/>
</dbReference>
<keyword evidence="8" id="KW-1185">Reference proteome</keyword>
<proteinExistence type="predicted"/>
<sequence>MRWCAGRRALLAGAGAAGAAGLLAACGDDPAPSGAAAAPATSAPVTAAPATSLASTADVPVGGGTLVGGVLLVQPVAGTFKAYDAACPHKGVKIGAPKDGVATCPAHNSTFAIADGARLSGPATSGLKEIPIKVEAGQITEV</sequence>
<name>A0A9Q9INS9_9ACTN</name>
<dbReference type="InterPro" id="IPR006311">
    <property type="entry name" value="TAT_signal"/>
</dbReference>
<feature type="domain" description="Rieske" evidence="6">
    <location>
        <begin position="47"/>
        <end position="141"/>
    </location>
</feature>
<dbReference type="PROSITE" id="PS51318">
    <property type="entry name" value="TAT"/>
    <property type="match status" value="1"/>
</dbReference>
<evidence type="ECO:0000313" key="7">
    <source>
        <dbReference type="EMBL" id="UWZ59579.1"/>
    </source>
</evidence>
<dbReference type="InterPro" id="IPR036922">
    <property type="entry name" value="Rieske_2Fe-2S_sf"/>
</dbReference>
<dbReference type="InterPro" id="IPR017941">
    <property type="entry name" value="Rieske_2Fe-2S"/>
</dbReference>
<accession>A0A9Q9INS9</accession>
<evidence type="ECO:0000256" key="2">
    <source>
        <dbReference type="ARBA" id="ARBA00022723"/>
    </source>
</evidence>
<dbReference type="GO" id="GO:0046872">
    <property type="term" value="F:metal ion binding"/>
    <property type="evidence" value="ECO:0007669"/>
    <property type="project" value="UniProtKB-KW"/>
</dbReference>
<dbReference type="PROSITE" id="PS51257">
    <property type="entry name" value="PROKAR_LIPOPROTEIN"/>
    <property type="match status" value="1"/>
</dbReference>
<reference evidence="7" key="1">
    <citation type="submission" date="2021-04" db="EMBL/GenBank/DDBJ databases">
        <title>Dactylosporangium aurantiacum NRRL B-8018 full assembly.</title>
        <authorList>
            <person name="Hartkoorn R.C."/>
            <person name="Beaudoing E."/>
            <person name="Hot D."/>
        </authorList>
    </citation>
    <scope>NUCLEOTIDE SEQUENCE</scope>
    <source>
        <strain evidence="7">NRRL B-8018</strain>
    </source>
</reference>
<evidence type="ECO:0000259" key="6">
    <source>
        <dbReference type="PROSITE" id="PS51296"/>
    </source>
</evidence>